<feature type="transmembrane region" description="Helical" evidence="1">
    <location>
        <begin position="96"/>
        <end position="114"/>
    </location>
</feature>
<comment type="caution">
    <text evidence="2">The sequence shown here is derived from an EMBL/GenBank/DDBJ whole genome shotgun (WGS) entry which is preliminary data.</text>
</comment>
<keyword evidence="3" id="KW-1185">Reference proteome</keyword>
<feature type="transmembrane region" description="Helical" evidence="1">
    <location>
        <begin position="156"/>
        <end position="177"/>
    </location>
</feature>
<keyword evidence="1" id="KW-0472">Membrane</keyword>
<dbReference type="Proteomes" id="UP000887013">
    <property type="component" value="Unassembled WGS sequence"/>
</dbReference>
<feature type="transmembrane region" description="Helical" evidence="1">
    <location>
        <begin position="31"/>
        <end position="56"/>
    </location>
</feature>
<sequence>MIHQKKNIKYLVAFLNFYTYSRRILKRNQTLLITTIVSVICTLPILTAIPFAYLVYEETHIADFWVLRHQIKNKVYRRAVNVLGGYVHQTVCSEHPLLLCLSMCILLHSYGLLLKQCNENLYNINFSPSSIKCAEIFNDFCAIEVKTRLLKSTLSVPLFVSLFSSFSSLFFALATNLKANAEPTFSLELGINALIGIIVLFSLTVCSSRIPEYMTKIKTTARSLINKYQLRNMDAGKEIDYLLRMEKTDAVYLCACGMVDFKRSLLLSSFGTLFTYGVLIMNT</sequence>
<dbReference type="EMBL" id="BMAW01085360">
    <property type="protein sequence ID" value="GFU42603.1"/>
    <property type="molecule type" value="Genomic_DNA"/>
</dbReference>
<name>A0A8X6URG8_NEPPI</name>
<feature type="transmembrane region" description="Helical" evidence="1">
    <location>
        <begin position="265"/>
        <end position="282"/>
    </location>
</feature>
<keyword evidence="1" id="KW-0812">Transmembrane</keyword>
<dbReference type="AlphaFoldDB" id="A0A8X6URG8"/>
<evidence type="ECO:0000256" key="1">
    <source>
        <dbReference type="SAM" id="Phobius"/>
    </source>
</evidence>
<feature type="transmembrane region" description="Helical" evidence="1">
    <location>
        <begin position="189"/>
        <end position="208"/>
    </location>
</feature>
<keyword evidence="1" id="KW-1133">Transmembrane helix</keyword>
<evidence type="ECO:0000313" key="3">
    <source>
        <dbReference type="Proteomes" id="UP000887013"/>
    </source>
</evidence>
<gene>
    <name evidence="2" type="primary">AVEN_56834_1</name>
    <name evidence="2" type="ORF">NPIL_493281</name>
</gene>
<protein>
    <submittedName>
        <fullName evidence="2">Uncharacterized protein</fullName>
    </submittedName>
</protein>
<reference evidence="2" key="1">
    <citation type="submission" date="2020-08" db="EMBL/GenBank/DDBJ databases">
        <title>Multicomponent nature underlies the extraordinary mechanical properties of spider dragline silk.</title>
        <authorList>
            <person name="Kono N."/>
            <person name="Nakamura H."/>
            <person name="Mori M."/>
            <person name="Yoshida Y."/>
            <person name="Ohtoshi R."/>
            <person name="Malay A.D."/>
            <person name="Moran D.A.P."/>
            <person name="Tomita M."/>
            <person name="Numata K."/>
            <person name="Arakawa K."/>
        </authorList>
    </citation>
    <scope>NUCLEOTIDE SEQUENCE</scope>
</reference>
<evidence type="ECO:0000313" key="2">
    <source>
        <dbReference type="EMBL" id="GFU42603.1"/>
    </source>
</evidence>
<proteinExistence type="predicted"/>
<accession>A0A8X6URG8</accession>
<organism evidence="2 3">
    <name type="scientific">Nephila pilipes</name>
    <name type="common">Giant wood spider</name>
    <name type="synonym">Nephila maculata</name>
    <dbReference type="NCBI Taxonomy" id="299642"/>
    <lineage>
        <taxon>Eukaryota</taxon>
        <taxon>Metazoa</taxon>
        <taxon>Ecdysozoa</taxon>
        <taxon>Arthropoda</taxon>
        <taxon>Chelicerata</taxon>
        <taxon>Arachnida</taxon>
        <taxon>Araneae</taxon>
        <taxon>Araneomorphae</taxon>
        <taxon>Entelegynae</taxon>
        <taxon>Araneoidea</taxon>
        <taxon>Nephilidae</taxon>
        <taxon>Nephila</taxon>
    </lineage>
</organism>